<evidence type="ECO:0000256" key="3">
    <source>
        <dbReference type="PROSITE-ProRule" id="PRU00221"/>
    </source>
</evidence>
<dbReference type="InterPro" id="IPR001680">
    <property type="entry name" value="WD40_rpt"/>
</dbReference>
<dbReference type="Pfam" id="PF00400">
    <property type="entry name" value="WD40"/>
    <property type="match status" value="5"/>
</dbReference>
<accession>A0A561T783</accession>
<protein>
    <submittedName>
        <fullName evidence="4">WD40 repeat protein</fullName>
    </submittedName>
</protein>
<feature type="repeat" description="WD" evidence="3">
    <location>
        <begin position="458"/>
        <end position="481"/>
    </location>
</feature>
<dbReference type="RefSeq" id="WP_145910215.1">
    <property type="nucleotide sequence ID" value="NZ_BAAAMZ010000009.1"/>
</dbReference>
<evidence type="ECO:0000313" key="4">
    <source>
        <dbReference type="EMBL" id="TWF82962.1"/>
    </source>
</evidence>
<keyword evidence="5" id="KW-1185">Reference proteome</keyword>
<dbReference type="SMART" id="SM00320">
    <property type="entry name" value="WD40"/>
    <property type="match status" value="11"/>
</dbReference>
<dbReference type="PROSITE" id="PS50294">
    <property type="entry name" value="WD_REPEATS_REGION"/>
    <property type="match status" value="1"/>
</dbReference>
<dbReference type="InterPro" id="IPR020472">
    <property type="entry name" value="WD40_PAC1"/>
</dbReference>
<proteinExistence type="predicted"/>
<dbReference type="PROSITE" id="PS00678">
    <property type="entry name" value="WD_REPEATS_1"/>
    <property type="match status" value="3"/>
</dbReference>
<dbReference type="OrthoDB" id="218695at2"/>
<name>A0A561T783_9ACTN</name>
<dbReference type="SUPFAM" id="SSF50965">
    <property type="entry name" value="Galactose oxidase, central domain"/>
    <property type="match status" value="1"/>
</dbReference>
<dbReference type="InterPro" id="IPR011043">
    <property type="entry name" value="Gal_Oxase/kelch_b-propeller"/>
</dbReference>
<dbReference type="SUPFAM" id="SSF50998">
    <property type="entry name" value="Quinoprotein alcohol dehydrogenase-like"/>
    <property type="match status" value="1"/>
</dbReference>
<dbReference type="Proteomes" id="UP000317940">
    <property type="component" value="Unassembled WGS sequence"/>
</dbReference>
<dbReference type="PRINTS" id="PR00320">
    <property type="entry name" value="GPROTEINBRPT"/>
</dbReference>
<dbReference type="PANTHER" id="PTHR19848">
    <property type="entry name" value="WD40 REPEAT PROTEIN"/>
    <property type="match status" value="1"/>
</dbReference>
<evidence type="ECO:0000256" key="2">
    <source>
        <dbReference type="ARBA" id="ARBA00022737"/>
    </source>
</evidence>
<reference evidence="4 5" key="1">
    <citation type="submission" date="2019-06" db="EMBL/GenBank/DDBJ databases">
        <title>Sequencing the genomes of 1000 actinobacteria strains.</title>
        <authorList>
            <person name="Klenk H.-P."/>
        </authorList>
    </citation>
    <scope>NUCLEOTIDE SEQUENCE [LARGE SCALE GENOMIC DNA]</scope>
    <source>
        <strain evidence="4 5">DSM 44826</strain>
    </source>
</reference>
<dbReference type="PROSITE" id="PS50082">
    <property type="entry name" value="WD_REPEATS_2"/>
    <property type="match status" value="4"/>
</dbReference>
<dbReference type="InterPro" id="IPR011047">
    <property type="entry name" value="Quinoprotein_ADH-like_sf"/>
</dbReference>
<organism evidence="4 5">
    <name type="scientific">Kitasatospora viridis</name>
    <dbReference type="NCBI Taxonomy" id="281105"/>
    <lineage>
        <taxon>Bacteria</taxon>
        <taxon>Bacillati</taxon>
        <taxon>Actinomycetota</taxon>
        <taxon>Actinomycetes</taxon>
        <taxon>Kitasatosporales</taxon>
        <taxon>Streptomycetaceae</taxon>
        <taxon>Kitasatospora</taxon>
    </lineage>
</organism>
<comment type="caution">
    <text evidence="4">The sequence shown here is derived from an EMBL/GenBank/DDBJ whole genome shotgun (WGS) entry which is preliminary data.</text>
</comment>
<feature type="repeat" description="WD" evidence="3">
    <location>
        <begin position="573"/>
        <end position="616"/>
    </location>
</feature>
<dbReference type="InterPro" id="IPR019775">
    <property type="entry name" value="WD40_repeat_CS"/>
</dbReference>
<sequence>MEHELTSERWQAAWVTGRVVDRRTREVRPGRGGLGPELAVLDGRLLLVEQEFHGRISVGEPGGSRPALGIEAGPDARVVTVLTAAGRALLLTGHQDRHSPDGPGDTSDQLRAWDLRSGEPVGEPLEVPKGRITTAAAAERDGRTLLVTGGWDGLVRVWDLADGQLVAPPVGGHAGWVVALAVAMVAGRQVVLSAGEDDREVLVRDLITGQPAGPALVGHTAPVQTLAAGGGVVATAGQDGTVRIWDPATGRQLGEPLTGAGGPATGSFHRVGALVLARSGGRELVAAGGAGRRVWVWDLATREPLAEPFAGHEQPVEQLALLDGAVAARGFDGSVRVWGFDGPRHEGSADPGLDGSVSALLVLADGPDRLAVAGTHHGSVHAWDVEHPPSGARRLPGHEGSVSALAGAELDGRPVLLTGGSDGVVRVTDPRTGESRALATGTDGVSALTTAEQDGRTLVLAGAADGLVRIWDLATGEPRAPLATGERRVLALAAAVADGRTVLLTGHSDHRARRWDLAARKPLGGPLEGHRRWVDRAATAVVDGRPVVVTGAGYDSWMRVWDLGAGRDLGLGLRGHLRRLGDLATTELGGRWVVVSGGDDRTLRLWDLATQEEDGEPLRLPYRVGALAPVPGRGVLVAFGEELALLTHRR</sequence>
<evidence type="ECO:0000313" key="5">
    <source>
        <dbReference type="Proteomes" id="UP000317940"/>
    </source>
</evidence>
<dbReference type="InterPro" id="IPR015943">
    <property type="entry name" value="WD40/YVTN_repeat-like_dom_sf"/>
</dbReference>
<keyword evidence="1 3" id="KW-0853">WD repeat</keyword>
<feature type="repeat" description="WD" evidence="3">
    <location>
        <begin position="145"/>
        <end position="168"/>
    </location>
</feature>
<dbReference type="AlphaFoldDB" id="A0A561T783"/>
<dbReference type="PANTHER" id="PTHR19848:SF8">
    <property type="entry name" value="F-BOX AND WD REPEAT DOMAIN CONTAINING 7"/>
    <property type="match status" value="1"/>
</dbReference>
<evidence type="ECO:0000256" key="1">
    <source>
        <dbReference type="ARBA" id="ARBA00022574"/>
    </source>
</evidence>
<keyword evidence="2" id="KW-0677">Repeat</keyword>
<feature type="repeat" description="WD" evidence="3">
    <location>
        <begin position="216"/>
        <end position="255"/>
    </location>
</feature>
<dbReference type="EMBL" id="VIWT01000004">
    <property type="protein sequence ID" value="TWF82962.1"/>
    <property type="molecule type" value="Genomic_DNA"/>
</dbReference>
<dbReference type="Gene3D" id="2.130.10.10">
    <property type="entry name" value="YVTN repeat-like/Quinoprotein amine dehydrogenase"/>
    <property type="match status" value="3"/>
</dbReference>
<gene>
    <name evidence="4" type="ORF">FHX73_14445</name>
</gene>